<feature type="domain" description="Cyclophilin TM1367-like" evidence="1">
    <location>
        <begin position="2"/>
        <end position="121"/>
    </location>
</feature>
<dbReference type="InterPro" id="IPR029000">
    <property type="entry name" value="Cyclophilin-like_dom_sf"/>
</dbReference>
<organism evidence="2 3">
    <name type="scientific">Candidatus Scalindua arabica</name>
    <dbReference type="NCBI Taxonomy" id="1127984"/>
    <lineage>
        <taxon>Bacteria</taxon>
        <taxon>Pseudomonadati</taxon>
        <taxon>Planctomycetota</taxon>
        <taxon>Candidatus Brocadiia</taxon>
        <taxon>Candidatus Brocadiales</taxon>
        <taxon>Candidatus Scalinduaceae</taxon>
        <taxon>Candidatus Scalindua</taxon>
    </lineage>
</organism>
<dbReference type="Proteomes" id="UP000722750">
    <property type="component" value="Unassembled WGS sequence"/>
</dbReference>
<dbReference type="Gene3D" id="2.40.100.20">
    <property type="match status" value="1"/>
</dbReference>
<protein>
    <recommendedName>
        <fullName evidence="1">Cyclophilin TM1367-like domain-containing protein</fullName>
    </recommendedName>
</protein>
<evidence type="ECO:0000313" key="3">
    <source>
        <dbReference type="Proteomes" id="UP000722750"/>
    </source>
</evidence>
<reference evidence="2" key="1">
    <citation type="journal article" date="2021" name="ISME J.">
        <title>Fine-scale metabolic discontinuity in a stratified prokaryote microbiome of a Red Sea deep halocline.</title>
        <authorList>
            <person name="Michoud G."/>
            <person name="Ngugi D.K."/>
            <person name="Barozzi A."/>
            <person name="Merlino G."/>
            <person name="Calleja M.L."/>
            <person name="Delgado-Huertas A."/>
            <person name="Moran X.A.G."/>
            <person name="Daffonchio D."/>
        </authorList>
    </citation>
    <scope>NUCLEOTIDE SEQUENCE</scope>
    <source>
        <strain evidence="2">SuakinDeep_MAG55_1</strain>
    </source>
</reference>
<gene>
    <name evidence="2" type="ORF">MAG551_01341</name>
</gene>
<dbReference type="SUPFAM" id="SSF50891">
    <property type="entry name" value="Cyclophilin-like"/>
    <property type="match status" value="1"/>
</dbReference>
<dbReference type="InterPro" id="IPR025658">
    <property type="entry name" value="Cyclophilin_TM1367"/>
</dbReference>
<evidence type="ECO:0000313" key="2">
    <source>
        <dbReference type="EMBL" id="MBS1258284.1"/>
    </source>
</evidence>
<dbReference type="EMBL" id="JAANXD010000057">
    <property type="protein sequence ID" value="MBS1258284.1"/>
    <property type="molecule type" value="Genomic_DNA"/>
</dbReference>
<evidence type="ECO:0000259" key="1">
    <source>
        <dbReference type="Pfam" id="PF04126"/>
    </source>
</evidence>
<proteinExistence type="predicted"/>
<name>A0A942A424_9BACT</name>
<comment type="caution">
    <text evidence="2">The sequence shown here is derived from an EMBL/GenBank/DDBJ whole genome shotgun (WGS) entry which is preliminary data.</text>
</comment>
<accession>A0A942A424</accession>
<dbReference type="AlphaFoldDB" id="A0A942A424"/>
<sequence>MKKIGIIAGDISAVAELLDSKTSEAIWDALPIENIVNTWGEEIYFDVPVKSTLDETAKEVVEKGDLGYWPTGKAFCIFFGPTPASHGDEIRPASAVNIVGKVEGDVEVFKSVRDGTSIKLERMNIK</sequence>
<dbReference type="Pfam" id="PF04126">
    <property type="entry name" value="Cyclophil_like"/>
    <property type="match status" value="1"/>
</dbReference>